<organism evidence="1 2">
    <name type="scientific">Boeremia exigua</name>
    <dbReference type="NCBI Taxonomy" id="749465"/>
    <lineage>
        <taxon>Eukaryota</taxon>
        <taxon>Fungi</taxon>
        <taxon>Dikarya</taxon>
        <taxon>Ascomycota</taxon>
        <taxon>Pezizomycotina</taxon>
        <taxon>Dothideomycetes</taxon>
        <taxon>Pleosporomycetidae</taxon>
        <taxon>Pleosporales</taxon>
        <taxon>Pleosporineae</taxon>
        <taxon>Didymellaceae</taxon>
        <taxon>Boeremia</taxon>
    </lineage>
</organism>
<proteinExistence type="predicted"/>
<dbReference type="Proteomes" id="UP001153331">
    <property type="component" value="Unassembled WGS sequence"/>
</dbReference>
<evidence type="ECO:0000313" key="2">
    <source>
        <dbReference type="Proteomes" id="UP001153331"/>
    </source>
</evidence>
<keyword evidence="2" id="KW-1185">Reference proteome</keyword>
<evidence type="ECO:0000313" key="1">
    <source>
        <dbReference type="EMBL" id="KAJ8106340.1"/>
    </source>
</evidence>
<dbReference type="EMBL" id="JAPHNI010001198">
    <property type="protein sequence ID" value="KAJ8106340.1"/>
    <property type="molecule type" value="Genomic_DNA"/>
</dbReference>
<accession>A0ACC2HU14</accession>
<reference evidence="1" key="1">
    <citation type="submission" date="2022-11" db="EMBL/GenBank/DDBJ databases">
        <title>Genome Sequence of Boeremia exigua.</title>
        <authorList>
            <person name="Buettner E."/>
        </authorList>
    </citation>
    <scope>NUCLEOTIDE SEQUENCE</scope>
    <source>
        <strain evidence="1">CU02</strain>
    </source>
</reference>
<protein>
    <submittedName>
        <fullName evidence="1">Uncharacterized protein</fullName>
    </submittedName>
</protein>
<name>A0ACC2HU14_9PLEO</name>
<gene>
    <name evidence="1" type="ORF">OPT61_g9603</name>
</gene>
<comment type="caution">
    <text evidence="1">The sequence shown here is derived from an EMBL/GenBank/DDBJ whole genome shotgun (WGS) entry which is preliminary data.</text>
</comment>
<sequence>MDEVDKRRDKPNHSDQSHDGDVPEGVAVELEARRLGEQHGSHQRALGRVEAGADNHSQSSRFIVDVVLVWATSADDLGAGEQHVSGNLRVHGRSTEVEKVERVVGHGDFGNGDRLASQHALVDNAVAGKQQAIAGELKKRWVRNLVHVSGDELAGVDVGPEAVAQDADVALELGDLAQPLHRGLCLDERRGDADDGDEEDGGGIVVVLVHGPEEQTGDLEDVERVEDLVDEQLAERLLGNVDLVLAKDELAVVALFIIETLAQSGDVGPGRVLPDSAAP</sequence>